<evidence type="ECO:0000256" key="4">
    <source>
        <dbReference type="ARBA" id="ARBA00023136"/>
    </source>
</evidence>
<dbReference type="InterPro" id="IPR036942">
    <property type="entry name" value="Beta-barrel_TonB_sf"/>
</dbReference>
<dbReference type="Gene3D" id="2.60.40.1120">
    <property type="entry name" value="Carboxypeptidase-like, regulatory domain"/>
    <property type="match status" value="1"/>
</dbReference>
<dbReference type="GO" id="GO:0009279">
    <property type="term" value="C:cell outer membrane"/>
    <property type="evidence" value="ECO:0007669"/>
    <property type="project" value="UniProtKB-SubCell"/>
</dbReference>
<evidence type="ECO:0000256" key="5">
    <source>
        <dbReference type="ARBA" id="ARBA00023237"/>
    </source>
</evidence>
<keyword evidence="3" id="KW-0812">Transmembrane</keyword>
<comment type="caution">
    <text evidence="7">The sequence shown here is derived from an EMBL/GenBank/DDBJ whole genome shotgun (WGS) entry which is preliminary data.</text>
</comment>
<evidence type="ECO:0000256" key="1">
    <source>
        <dbReference type="ARBA" id="ARBA00004571"/>
    </source>
</evidence>
<dbReference type="FunFam" id="2.170.130.10:FF:000008">
    <property type="entry name" value="SusC/RagA family TonB-linked outer membrane protein"/>
    <property type="match status" value="1"/>
</dbReference>
<dbReference type="InterPro" id="IPR037066">
    <property type="entry name" value="Plug_dom_sf"/>
</dbReference>
<gene>
    <name evidence="7" type="primary">susC_4</name>
    <name evidence="7" type="ORF">GALL_55430</name>
</gene>
<dbReference type="InterPro" id="IPR023996">
    <property type="entry name" value="TonB-dep_OMP_SusC/RagA"/>
</dbReference>
<dbReference type="Pfam" id="PF13715">
    <property type="entry name" value="CarbopepD_reg_2"/>
    <property type="match status" value="1"/>
</dbReference>
<dbReference type="InterPro" id="IPR008969">
    <property type="entry name" value="CarboxyPept-like_regulatory"/>
</dbReference>
<dbReference type="InterPro" id="IPR011662">
    <property type="entry name" value="Secretin/TonB_short_N"/>
</dbReference>
<dbReference type="InterPro" id="IPR012910">
    <property type="entry name" value="Plug_dom"/>
</dbReference>
<dbReference type="AlphaFoldDB" id="A0A1J5TMC2"/>
<accession>A0A1J5TMC2</accession>
<dbReference type="PROSITE" id="PS52016">
    <property type="entry name" value="TONB_DEPENDENT_REC_3"/>
    <property type="match status" value="1"/>
</dbReference>
<comment type="subcellular location">
    <subcellularLocation>
        <location evidence="1">Cell outer membrane</location>
        <topology evidence="1">Multi-pass membrane protein</topology>
    </subcellularLocation>
</comment>
<protein>
    <submittedName>
        <fullName evidence="7">TonB-dependent receptor SusC</fullName>
    </submittedName>
</protein>
<keyword evidence="7" id="KW-0675">Receptor</keyword>
<evidence type="ECO:0000259" key="6">
    <source>
        <dbReference type="SMART" id="SM00965"/>
    </source>
</evidence>
<dbReference type="Pfam" id="PF07715">
    <property type="entry name" value="Plug"/>
    <property type="match status" value="1"/>
</dbReference>
<reference evidence="7" key="1">
    <citation type="submission" date="2016-10" db="EMBL/GenBank/DDBJ databases">
        <title>Sequence of Gallionella enrichment culture.</title>
        <authorList>
            <person name="Poehlein A."/>
            <person name="Muehling M."/>
            <person name="Daniel R."/>
        </authorList>
    </citation>
    <scope>NUCLEOTIDE SEQUENCE</scope>
</reference>
<organism evidence="7">
    <name type="scientific">mine drainage metagenome</name>
    <dbReference type="NCBI Taxonomy" id="410659"/>
    <lineage>
        <taxon>unclassified sequences</taxon>
        <taxon>metagenomes</taxon>
        <taxon>ecological metagenomes</taxon>
    </lineage>
</organism>
<dbReference type="Gene3D" id="2.40.170.20">
    <property type="entry name" value="TonB-dependent receptor, beta-barrel domain"/>
    <property type="match status" value="1"/>
</dbReference>
<dbReference type="NCBIfam" id="TIGR04057">
    <property type="entry name" value="SusC_RagA_signa"/>
    <property type="match status" value="1"/>
</dbReference>
<feature type="domain" description="Secretin/TonB short N-terminal" evidence="6">
    <location>
        <begin position="68"/>
        <end position="119"/>
    </location>
</feature>
<dbReference type="EMBL" id="MLJW01000015">
    <property type="protein sequence ID" value="OIR13158.1"/>
    <property type="molecule type" value="Genomic_DNA"/>
</dbReference>
<evidence type="ECO:0000256" key="2">
    <source>
        <dbReference type="ARBA" id="ARBA00022448"/>
    </source>
</evidence>
<dbReference type="SMART" id="SM00965">
    <property type="entry name" value="STN"/>
    <property type="match status" value="1"/>
</dbReference>
<dbReference type="Pfam" id="PF07660">
    <property type="entry name" value="STN"/>
    <property type="match status" value="1"/>
</dbReference>
<keyword evidence="2" id="KW-0813">Transport</keyword>
<dbReference type="NCBIfam" id="TIGR04056">
    <property type="entry name" value="OMP_RagA_SusC"/>
    <property type="match status" value="1"/>
</dbReference>
<dbReference type="InterPro" id="IPR023997">
    <property type="entry name" value="TonB-dep_OMP_SusC/RagA_CS"/>
</dbReference>
<keyword evidence="5" id="KW-0998">Cell outer membrane</keyword>
<dbReference type="Gene3D" id="2.170.130.10">
    <property type="entry name" value="TonB-dependent receptor, plug domain"/>
    <property type="match status" value="1"/>
</dbReference>
<dbReference type="SUPFAM" id="SSF56935">
    <property type="entry name" value="Porins"/>
    <property type="match status" value="1"/>
</dbReference>
<evidence type="ECO:0000256" key="3">
    <source>
        <dbReference type="ARBA" id="ARBA00022692"/>
    </source>
</evidence>
<sequence>MKHFKGITVPVRCQYEKILRIMKITALLLFAAIIQSSANGFSQSTFTINKSVASVKKVIKEIENQSEYSVFYRQDQLDVNKKISIAVKNVSIDSLMKEVLTGQSLTFKVIGKVIVIKPSNENADAVNEITVSGTVYSATGNKPIPGITVSEKNTTNVTITDANGRYTIRVKSSSSVLVFHAVNFKQAEVAVGDQKVINVTLEEEVKILDQVVVVGYGSQKKKDLTGAVAVIGSKELEDRPNTQFGYSIEGKAAGVQVVRSSGQPQAGFSIKVRGTSSITSGSDPLYVVDGVPTYSTNEINPADIETITVLKDASSAAIYGSSGANGVVLITTKHGKNQKTKMNFNVSNMSSQAWKKLPVLNSTQYQALMTEMGISINWANYTANTNWQDLVFRNAQTQNYNLSASGGNENTQYYMSGSLINQEGIVTNNSVKRATFKLNLDHKVNDFLKLGTSISYDRWSDVDVLENDRNGVIARLLTAVPIIGVWDPNYPNQYATSPVAPVDIENPVSVVNQPQHLYTNNRFHGNAYAELSLLPGLKFRSLLGVEHSNSIYTSFQNSIATIYGRSMDGLASENDNNYDYWVSENTLNYNKKIKDHSFALLAGFVASKESNRGVYLSSHGFGGSTAITTVTAGSVQGVPQVSIYTKSHASFIGRLNYSYMDKYLLTSNFRADGSGQFAQQNRWGYFPSFSAGWRISNEDFFKSVKVINDLKLRAGWGIVGNDKANPYAWYGLLSPAAYVIGGNQVNAYVPTTQENANLKWEKTGQFNIGVDITLLKSRLTITADYYKKKTTDLLLYVPIPASVGTQNNIALQNAGSIENKGFEFQISSKNIVKNDFTWNTDFNIYFNKGNVLDIVGTTMYTGGINPAGSTYDVALVKAGLPLGSFYGKYSQGVDPATGNIKYLQAAAGGDSMGVIGNANPKFAYGFTNSFTYKNFSLDIFLQGVSGNQIFNGTKILSEAMSIGENQSATVLNRWQKAGDVTSMPKSTLHDESNVYPSTRFIENGSYLRVKSVTLGYNLPQTLLNRVKITKCMIYVTAENLLTFTKYSGFDPEVSMFNSTSQDNTSKNTAPGVDFGTYPQSRDFIVGLNITF</sequence>
<dbReference type="SUPFAM" id="SSF49464">
    <property type="entry name" value="Carboxypeptidase regulatory domain-like"/>
    <property type="match status" value="1"/>
</dbReference>
<name>A0A1J5TMC2_9ZZZZ</name>
<proteinExistence type="predicted"/>
<keyword evidence="4" id="KW-0472">Membrane</keyword>
<dbReference type="InterPro" id="IPR039426">
    <property type="entry name" value="TonB-dep_rcpt-like"/>
</dbReference>
<evidence type="ECO:0000313" key="7">
    <source>
        <dbReference type="EMBL" id="OIR13158.1"/>
    </source>
</evidence>